<organism evidence="1 2">
    <name type="scientific">Scophthalmus maximus</name>
    <name type="common">Turbot</name>
    <name type="synonym">Psetta maxima</name>
    <dbReference type="NCBI Taxonomy" id="52904"/>
    <lineage>
        <taxon>Eukaryota</taxon>
        <taxon>Metazoa</taxon>
        <taxon>Chordata</taxon>
        <taxon>Craniata</taxon>
        <taxon>Vertebrata</taxon>
        <taxon>Euteleostomi</taxon>
        <taxon>Actinopterygii</taxon>
        <taxon>Neopterygii</taxon>
        <taxon>Teleostei</taxon>
        <taxon>Neoteleostei</taxon>
        <taxon>Acanthomorphata</taxon>
        <taxon>Carangaria</taxon>
        <taxon>Pleuronectiformes</taxon>
        <taxon>Pleuronectoidei</taxon>
        <taxon>Scophthalmidae</taxon>
        <taxon>Scophthalmus</taxon>
    </lineage>
</organism>
<evidence type="ECO:0000313" key="2">
    <source>
        <dbReference type="Proteomes" id="UP000438429"/>
    </source>
</evidence>
<reference evidence="1 2" key="1">
    <citation type="submission" date="2019-06" db="EMBL/GenBank/DDBJ databases">
        <title>Draft genomes of female and male turbot (Scophthalmus maximus).</title>
        <authorList>
            <person name="Xu H."/>
            <person name="Xu X.-W."/>
            <person name="Shao C."/>
            <person name="Chen S."/>
        </authorList>
    </citation>
    <scope>NUCLEOTIDE SEQUENCE [LARGE SCALE GENOMIC DNA]</scope>
    <source>
        <strain evidence="1">Ysfricsl-2016a</strain>
        <tissue evidence="1">Blood</tissue>
    </source>
</reference>
<comment type="caution">
    <text evidence="1">The sequence shown here is derived from an EMBL/GenBank/DDBJ whole genome shotgun (WGS) entry which is preliminary data.</text>
</comment>
<protein>
    <submittedName>
        <fullName evidence="1">Uncharacterized protein</fullName>
    </submittedName>
</protein>
<evidence type="ECO:0000313" key="1">
    <source>
        <dbReference type="EMBL" id="KAF0042276.1"/>
    </source>
</evidence>
<proteinExistence type="predicted"/>
<dbReference type="Proteomes" id="UP000438429">
    <property type="component" value="Unassembled WGS sequence"/>
</dbReference>
<accession>A0A6A4T443</accession>
<gene>
    <name evidence="1" type="ORF">F2P81_005808</name>
</gene>
<dbReference type="EMBL" id="VEVO01000005">
    <property type="protein sequence ID" value="KAF0042276.1"/>
    <property type="molecule type" value="Genomic_DNA"/>
</dbReference>
<name>A0A6A4T443_SCOMX</name>
<dbReference type="AlphaFoldDB" id="A0A6A4T443"/>
<sequence>MREGLFLRRKHRGFDVRRRPKRRKRLIPRLNFFNGVCSRRNAGALRGLGRSAEGIAQCASLGNNIGFEVQKHR</sequence>